<proteinExistence type="predicted"/>
<dbReference type="EMBL" id="UINC01081348">
    <property type="protein sequence ID" value="SVC25108.1"/>
    <property type="molecule type" value="Genomic_DNA"/>
</dbReference>
<feature type="non-terminal residue" evidence="2">
    <location>
        <position position="1"/>
    </location>
</feature>
<name>A0A382KKW9_9ZZZZ</name>
<protein>
    <submittedName>
        <fullName evidence="2">Uncharacterized protein</fullName>
    </submittedName>
</protein>
<feature type="non-terminal residue" evidence="2">
    <location>
        <position position="47"/>
    </location>
</feature>
<dbReference type="AlphaFoldDB" id="A0A382KKW9"/>
<evidence type="ECO:0000256" key="1">
    <source>
        <dbReference type="SAM" id="MobiDB-lite"/>
    </source>
</evidence>
<evidence type="ECO:0000313" key="2">
    <source>
        <dbReference type="EMBL" id="SVC25108.1"/>
    </source>
</evidence>
<accession>A0A382KKW9</accession>
<organism evidence="2">
    <name type="scientific">marine metagenome</name>
    <dbReference type="NCBI Taxonomy" id="408172"/>
    <lineage>
        <taxon>unclassified sequences</taxon>
        <taxon>metagenomes</taxon>
        <taxon>ecological metagenomes</taxon>
    </lineage>
</organism>
<gene>
    <name evidence="2" type="ORF">METZ01_LOCUS277962</name>
</gene>
<reference evidence="2" key="1">
    <citation type="submission" date="2018-05" db="EMBL/GenBank/DDBJ databases">
        <authorList>
            <person name="Lanie J.A."/>
            <person name="Ng W.-L."/>
            <person name="Kazmierczak K.M."/>
            <person name="Andrzejewski T.M."/>
            <person name="Davidsen T.M."/>
            <person name="Wayne K.J."/>
            <person name="Tettelin H."/>
            <person name="Glass J.I."/>
            <person name="Rusch D."/>
            <person name="Podicherti R."/>
            <person name="Tsui H.-C.T."/>
            <person name="Winkler M.E."/>
        </authorList>
    </citation>
    <scope>NUCLEOTIDE SEQUENCE</scope>
</reference>
<sequence>PERHGDPARIPPSPREGVTVRPVPERRCEEGYCGLCQEGNPRVRRKL</sequence>
<feature type="region of interest" description="Disordered" evidence="1">
    <location>
        <begin position="1"/>
        <end position="22"/>
    </location>
</feature>